<feature type="non-terminal residue" evidence="1">
    <location>
        <position position="102"/>
    </location>
</feature>
<evidence type="ECO:0008006" key="2">
    <source>
        <dbReference type="Google" id="ProtNLM"/>
    </source>
</evidence>
<accession>X0VT04</accession>
<comment type="caution">
    <text evidence="1">The sequence shown here is derived from an EMBL/GenBank/DDBJ whole genome shotgun (WGS) entry which is preliminary data.</text>
</comment>
<organism evidence="1">
    <name type="scientific">marine sediment metagenome</name>
    <dbReference type="NCBI Taxonomy" id="412755"/>
    <lineage>
        <taxon>unclassified sequences</taxon>
        <taxon>metagenomes</taxon>
        <taxon>ecological metagenomes</taxon>
    </lineage>
</organism>
<evidence type="ECO:0000313" key="1">
    <source>
        <dbReference type="EMBL" id="GAG03671.1"/>
    </source>
</evidence>
<name>X0VT04_9ZZZZ</name>
<dbReference type="EMBL" id="BARS01020126">
    <property type="protein sequence ID" value="GAG03671.1"/>
    <property type="molecule type" value="Genomic_DNA"/>
</dbReference>
<dbReference type="InterPro" id="IPR029060">
    <property type="entry name" value="PIN-like_dom_sf"/>
</dbReference>
<dbReference type="Gene3D" id="3.40.50.1010">
    <property type="entry name" value="5'-nuclease"/>
    <property type="match status" value="1"/>
</dbReference>
<proteinExistence type="predicted"/>
<reference evidence="1" key="1">
    <citation type="journal article" date="2014" name="Front. Microbiol.">
        <title>High frequency of phylogenetically diverse reductive dehalogenase-homologous genes in deep subseafloor sedimentary metagenomes.</title>
        <authorList>
            <person name="Kawai M."/>
            <person name="Futagami T."/>
            <person name="Toyoda A."/>
            <person name="Takaki Y."/>
            <person name="Nishi S."/>
            <person name="Hori S."/>
            <person name="Arai W."/>
            <person name="Tsubouchi T."/>
            <person name="Morono Y."/>
            <person name="Uchiyama I."/>
            <person name="Ito T."/>
            <person name="Fujiyama A."/>
            <person name="Inagaki F."/>
            <person name="Takami H."/>
        </authorList>
    </citation>
    <scope>NUCLEOTIDE SEQUENCE</scope>
    <source>
        <strain evidence="1">Expedition CK06-06</strain>
    </source>
</reference>
<protein>
    <recommendedName>
        <fullName evidence="2">PIN domain-containing protein</fullName>
    </recommendedName>
</protein>
<dbReference type="SUPFAM" id="SSF88723">
    <property type="entry name" value="PIN domain-like"/>
    <property type="match status" value="1"/>
</dbReference>
<sequence length="102" mass="11737">MIAIDTNILVYAHRKDSEWHAPAKVAFDALFFGSDTWAIPWPCLHEFYSVCTHPKIYSPPSFGTQLLEMFSDWNQQKTLRLLHEGPGYMEKLSQLAENAHIS</sequence>
<gene>
    <name evidence="1" type="ORF">S01H1_32502</name>
</gene>
<dbReference type="AlphaFoldDB" id="X0VT04"/>